<dbReference type="GO" id="GO:0019843">
    <property type="term" value="F:rRNA binding"/>
    <property type="evidence" value="ECO:0007669"/>
    <property type="project" value="UniProtKB-UniRule"/>
</dbReference>
<evidence type="ECO:0000256" key="2">
    <source>
        <dbReference type="ARBA" id="ARBA00022980"/>
    </source>
</evidence>
<dbReference type="NCBIfam" id="TIGR01071">
    <property type="entry name" value="rplO_bact"/>
    <property type="match status" value="1"/>
</dbReference>
<comment type="similarity">
    <text evidence="1 4">Belongs to the universal ribosomal protein uL15 family.</text>
</comment>
<dbReference type="AlphaFoldDB" id="A0A2M8QD66"/>
<reference evidence="7 8" key="1">
    <citation type="submission" date="2017-11" db="EMBL/GenBank/DDBJ databases">
        <title>Evolution of Phototrophy in the Chloroflexi Phylum Driven by Horizontal Gene Transfer.</title>
        <authorList>
            <person name="Ward L.M."/>
            <person name="Hemp J."/>
            <person name="Shih P.M."/>
            <person name="Mcglynn S.E."/>
            <person name="Fischer W."/>
        </authorList>
    </citation>
    <scope>NUCLEOTIDE SEQUENCE [LARGE SCALE GENOMIC DNA]</scope>
    <source>
        <strain evidence="7">JP3_7</strain>
    </source>
</reference>
<dbReference type="InterPro" id="IPR005749">
    <property type="entry name" value="Ribosomal_uL15_bac-type"/>
</dbReference>
<dbReference type="PANTHER" id="PTHR12934:SF11">
    <property type="entry name" value="LARGE RIBOSOMAL SUBUNIT PROTEIN UL15M"/>
    <property type="match status" value="1"/>
</dbReference>
<comment type="function">
    <text evidence="4">Binds to the 23S rRNA.</text>
</comment>
<keyword evidence="4" id="KW-0694">RNA-binding</keyword>
<sequence length="160" mass="17245">MKLHEIKPAEGSRKRKKRKGIGIAAGQGKTAGRGQKGQAARSGGVKGPYFEGGQFPMVRKLPFMRGIGFNNPYRIVYRPVNVGLLAQKFQAGSEVTPEALVAAGVVHKSDKHIAILGVGELNIPLKVTAHKFSETAKQKIEQAGGTVTKLEVKRGGYRTR</sequence>
<dbReference type="HAMAP" id="MF_01341">
    <property type="entry name" value="Ribosomal_uL15"/>
    <property type="match status" value="1"/>
</dbReference>
<evidence type="ECO:0000313" key="8">
    <source>
        <dbReference type="Proteomes" id="UP000230790"/>
    </source>
</evidence>
<feature type="domain" description="Large ribosomal subunit protein uL15/eL18" evidence="6">
    <location>
        <begin position="79"/>
        <end position="148"/>
    </location>
</feature>
<dbReference type="InterPro" id="IPR021131">
    <property type="entry name" value="Ribosomal_uL15/eL18"/>
</dbReference>
<feature type="compositionally biased region" description="Gly residues" evidence="5">
    <location>
        <begin position="23"/>
        <end position="35"/>
    </location>
</feature>
<protein>
    <recommendedName>
        <fullName evidence="4">Large ribosomal subunit protein uL15</fullName>
    </recommendedName>
</protein>
<dbReference type="GO" id="GO:0022625">
    <property type="term" value="C:cytosolic large ribosomal subunit"/>
    <property type="evidence" value="ECO:0007669"/>
    <property type="project" value="TreeGrafter"/>
</dbReference>
<evidence type="ECO:0000256" key="1">
    <source>
        <dbReference type="ARBA" id="ARBA00007320"/>
    </source>
</evidence>
<comment type="caution">
    <text evidence="7">The sequence shown here is derived from an EMBL/GenBank/DDBJ whole genome shotgun (WGS) entry which is preliminary data.</text>
</comment>
<evidence type="ECO:0000256" key="5">
    <source>
        <dbReference type="SAM" id="MobiDB-lite"/>
    </source>
</evidence>
<keyword evidence="4" id="KW-0699">rRNA-binding</keyword>
<feature type="region of interest" description="Disordered" evidence="5">
    <location>
        <begin position="1"/>
        <end position="45"/>
    </location>
</feature>
<evidence type="ECO:0000313" key="7">
    <source>
        <dbReference type="EMBL" id="PJF47747.1"/>
    </source>
</evidence>
<keyword evidence="3 4" id="KW-0687">Ribonucleoprotein</keyword>
<evidence type="ECO:0000259" key="6">
    <source>
        <dbReference type="Pfam" id="PF00828"/>
    </source>
</evidence>
<dbReference type="GO" id="GO:0003735">
    <property type="term" value="F:structural constituent of ribosome"/>
    <property type="evidence" value="ECO:0007669"/>
    <property type="project" value="InterPro"/>
</dbReference>
<dbReference type="InterPro" id="IPR030878">
    <property type="entry name" value="Ribosomal_uL15"/>
</dbReference>
<dbReference type="InterPro" id="IPR036227">
    <property type="entry name" value="Ribosomal_uL15/eL18_sf"/>
</dbReference>
<dbReference type="Proteomes" id="UP000230790">
    <property type="component" value="Unassembled WGS sequence"/>
</dbReference>
<proteinExistence type="inferred from homology"/>
<dbReference type="GO" id="GO:0006412">
    <property type="term" value="P:translation"/>
    <property type="evidence" value="ECO:0007669"/>
    <property type="project" value="UniProtKB-UniRule"/>
</dbReference>
<feature type="compositionally biased region" description="Basic and acidic residues" evidence="5">
    <location>
        <begin position="1"/>
        <end position="12"/>
    </location>
</feature>
<dbReference type="PANTHER" id="PTHR12934">
    <property type="entry name" value="50S RIBOSOMAL PROTEIN L15"/>
    <property type="match status" value="1"/>
</dbReference>
<dbReference type="Gene3D" id="3.100.10.10">
    <property type="match status" value="1"/>
</dbReference>
<dbReference type="Pfam" id="PF00828">
    <property type="entry name" value="Ribosomal_L27A"/>
    <property type="match status" value="1"/>
</dbReference>
<gene>
    <name evidence="4" type="primary">rplO</name>
    <name evidence="7" type="ORF">CUN48_07005</name>
</gene>
<evidence type="ECO:0000256" key="4">
    <source>
        <dbReference type="HAMAP-Rule" id="MF_01341"/>
    </source>
</evidence>
<evidence type="ECO:0000256" key="3">
    <source>
        <dbReference type="ARBA" id="ARBA00023274"/>
    </source>
</evidence>
<keyword evidence="2 4" id="KW-0689">Ribosomal protein</keyword>
<dbReference type="SUPFAM" id="SSF52080">
    <property type="entry name" value="Ribosomal proteins L15p and L18e"/>
    <property type="match status" value="1"/>
</dbReference>
<accession>A0A2M8QD66</accession>
<organism evidence="7 8">
    <name type="scientific">Candidatus Thermofonsia Clade 3 bacterium</name>
    <dbReference type="NCBI Taxonomy" id="2364212"/>
    <lineage>
        <taxon>Bacteria</taxon>
        <taxon>Bacillati</taxon>
        <taxon>Chloroflexota</taxon>
        <taxon>Candidatus Thermofontia</taxon>
        <taxon>Candidatus Thermofonsia Clade 3</taxon>
    </lineage>
</organism>
<comment type="subunit">
    <text evidence="4">Part of the 50S ribosomal subunit.</text>
</comment>
<dbReference type="EMBL" id="PGTN01000036">
    <property type="protein sequence ID" value="PJF47747.1"/>
    <property type="molecule type" value="Genomic_DNA"/>
</dbReference>
<name>A0A2M8QD66_9CHLR</name>